<name>A0A0A9XPX9_LYGHE</name>
<evidence type="ECO:0000313" key="1">
    <source>
        <dbReference type="EMBL" id="JAG19125.1"/>
    </source>
</evidence>
<organism evidence="1">
    <name type="scientific">Lygus hesperus</name>
    <name type="common">Western plant bug</name>
    <dbReference type="NCBI Taxonomy" id="30085"/>
    <lineage>
        <taxon>Eukaryota</taxon>
        <taxon>Metazoa</taxon>
        <taxon>Ecdysozoa</taxon>
        <taxon>Arthropoda</taxon>
        <taxon>Hexapoda</taxon>
        <taxon>Insecta</taxon>
        <taxon>Pterygota</taxon>
        <taxon>Neoptera</taxon>
        <taxon>Paraneoptera</taxon>
        <taxon>Hemiptera</taxon>
        <taxon>Heteroptera</taxon>
        <taxon>Panheteroptera</taxon>
        <taxon>Cimicomorpha</taxon>
        <taxon>Miridae</taxon>
        <taxon>Mirini</taxon>
        <taxon>Lygus</taxon>
    </lineage>
</organism>
<feature type="non-terminal residue" evidence="1">
    <location>
        <position position="110"/>
    </location>
</feature>
<dbReference type="AlphaFoldDB" id="A0A0A9XPX9"/>
<proteinExistence type="predicted"/>
<sequence>DPYHTKVIATGHIIITALQEAILEDQKPEGNSWTRIKGSWIIKPSLDKISINNIPIQTTKSVQGTLKIPLIPPEEISNLDQYPLKLNLEDYSTIPKFNEHWPFLTTNDVD</sequence>
<reference evidence="1" key="1">
    <citation type="journal article" date="2014" name="PLoS ONE">
        <title>Transcriptome-Based Identification of ABC Transporters in the Western Tarnished Plant Bug Lygus hesperus.</title>
        <authorList>
            <person name="Hull J.J."/>
            <person name="Chaney K."/>
            <person name="Geib S.M."/>
            <person name="Fabrick J.A."/>
            <person name="Brent C.S."/>
            <person name="Walsh D."/>
            <person name="Lavine L.C."/>
        </authorList>
    </citation>
    <scope>NUCLEOTIDE SEQUENCE</scope>
</reference>
<dbReference type="EMBL" id="GBHO01024479">
    <property type="protein sequence ID" value="JAG19125.1"/>
    <property type="molecule type" value="Transcribed_RNA"/>
</dbReference>
<feature type="non-terminal residue" evidence="1">
    <location>
        <position position="1"/>
    </location>
</feature>
<gene>
    <name evidence="1" type="primary">hemH_2</name>
    <name evidence="1" type="ORF">CM83_1101</name>
</gene>
<reference evidence="1" key="2">
    <citation type="submission" date="2014-07" db="EMBL/GenBank/DDBJ databases">
        <authorList>
            <person name="Hull J."/>
        </authorList>
    </citation>
    <scope>NUCLEOTIDE SEQUENCE</scope>
</reference>
<protein>
    <submittedName>
        <fullName evidence="1">Ferrochelatase</fullName>
    </submittedName>
</protein>
<accession>A0A0A9XPX9</accession>